<feature type="domain" description="Thiazolinyl imine reductase-like C-terminal" evidence="2">
    <location>
        <begin position="147"/>
        <end position="248"/>
    </location>
</feature>
<dbReference type="EMBL" id="BJLB01000001">
    <property type="protein sequence ID" value="GEA38487.1"/>
    <property type="molecule type" value="Genomic_DNA"/>
</dbReference>
<evidence type="ECO:0000313" key="4">
    <source>
        <dbReference type="Proteomes" id="UP000315200"/>
    </source>
</evidence>
<organism evidence="3 4">
    <name type="scientific">Enterocloster clostridioformis</name>
    <dbReference type="NCBI Taxonomy" id="1531"/>
    <lineage>
        <taxon>Bacteria</taxon>
        <taxon>Bacillati</taxon>
        <taxon>Bacillota</taxon>
        <taxon>Clostridia</taxon>
        <taxon>Lachnospirales</taxon>
        <taxon>Lachnospiraceae</taxon>
        <taxon>Enterocloster</taxon>
    </lineage>
</organism>
<dbReference type="Pfam" id="PF01408">
    <property type="entry name" value="GFO_IDH_MocA"/>
    <property type="match status" value="1"/>
</dbReference>
<dbReference type="SUPFAM" id="SSF51735">
    <property type="entry name" value="NAD(P)-binding Rossmann-fold domains"/>
    <property type="match status" value="1"/>
</dbReference>
<reference evidence="3 4" key="1">
    <citation type="submission" date="2019-06" db="EMBL/GenBank/DDBJ databases">
        <title>Draft genome sequence of [Clostridium] clostridioforme NBRC 113352.</title>
        <authorList>
            <person name="Miura T."/>
            <person name="Furukawa M."/>
            <person name="Shimamura M."/>
            <person name="Ohyama Y."/>
            <person name="Yamazoe A."/>
            <person name="Kawasaki H."/>
        </authorList>
    </citation>
    <scope>NUCLEOTIDE SEQUENCE [LARGE SCALE GENOMIC DNA]</scope>
    <source>
        <strain evidence="3 4">NBRC 113352</strain>
    </source>
</reference>
<dbReference type="InterPro" id="IPR051450">
    <property type="entry name" value="Gfo/Idh/MocA_Oxidoreductases"/>
</dbReference>
<dbReference type="Pfam" id="PF21390">
    <property type="entry name" value="Irp3-like_C"/>
    <property type="match status" value="1"/>
</dbReference>
<evidence type="ECO:0000259" key="2">
    <source>
        <dbReference type="Pfam" id="PF21390"/>
    </source>
</evidence>
<dbReference type="GO" id="GO:0000166">
    <property type="term" value="F:nucleotide binding"/>
    <property type="evidence" value="ECO:0007669"/>
    <property type="project" value="InterPro"/>
</dbReference>
<feature type="domain" description="Gfo/Idh/MocA-like oxidoreductase N-terminal" evidence="1">
    <location>
        <begin position="5"/>
        <end position="121"/>
    </location>
</feature>
<dbReference type="AlphaFoldDB" id="A0A1I2WNY7"/>
<dbReference type="PANTHER" id="PTHR43377:SF1">
    <property type="entry name" value="BILIVERDIN REDUCTASE A"/>
    <property type="match status" value="1"/>
</dbReference>
<dbReference type="InterPro" id="IPR010091">
    <property type="entry name" value="Thiazolinyl_imide_reductase"/>
</dbReference>
<accession>A0A1I2WNY7</accession>
<name>A0A1I2WNY7_9FIRM</name>
<evidence type="ECO:0000313" key="3">
    <source>
        <dbReference type="EMBL" id="GEA38487.1"/>
    </source>
</evidence>
<sequence>MKRYRVLVCGTAYGQVYLSTFLKRNSCFQLAGILGKGSERTKRFAQEFGVPWYSSVNELPNGIDIACVAIRSTIAGGQGTMIAKELLKKGIHVIQEHPVHSGDIQNCLKVAKENCVYYQVNSHYVHVKPVTMFIDYMQALSKSIGLAYIEVTTAPQITYSMLDILGRALGRLSPCTYLATEPLAELGKGAPFQVIQGIVAGIPSYFHIQSYVDTSQFDNHYLAMHRVTIGTDSGALTLANTHGPLVWTDSFSIDESQLDETTFRKRKTAFLPYRQPVGVCMSGEVAPSLCDIAKKNWPDAVYCALQEMTNQIESGKMSRFQTQDYLCQLSDTWLDLTKVVGQPQDRRLFPAARPIPEPIDYCRTLQSEVNRW</sequence>
<dbReference type="Gene3D" id="3.40.50.720">
    <property type="entry name" value="NAD(P)-binding Rossmann-like Domain"/>
    <property type="match status" value="1"/>
</dbReference>
<dbReference type="Gene3D" id="3.30.360.10">
    <property type="entry name" value="Dihydrodipicolinate Reductase, domain 2"/>
    <property type="match status" value="1"/>
</dbReference>
<comment type="caution">
    <text evidence="3">The sequence shown here is derived from an EMBL/GenBank/DDBJ whole genome shotgun (WGS) entry which is preliminary data.</text>
</comment>
<dbReference type="InterPro" id="IPR036291">
    <property type="entry name" value="NAD(P)-bd_dom_sf"/>
</dbReference>
<dbReference type="Proteomes" id="UP000315200">
    <property type="component" value="Unassembled WGS sequence"/>
</dbReference>
<dbReference type="PANTHER" id="PTHR43377">
    <property type="entry name" value="BILIVERDIN REDUCTASE A"/>
    <property type="match status" value="1"/>
</dbReference>
<evidence type="ECO:0000259" key="1">
    <source>
        <dbReference type="Pfam" id="PF01408"/>
    </source>
</evidence>
<dbReference type="NCBIfam" id="TIGR01761">
    <property type="entry name" value="thiaz-red"/>
    <property type="match status" value="1"/>
</dbReference>
<dbReference type="InterPro" id="IPR048655">
    <property type="entry name" value="Irp3-like_C"/>
</dbReference>
<protein>
    <submittedName>
        <fullName evidence="3">Thiazolinyl imide reductase</fullName>
    </submittedName>
</protein>
<gene>
    <name evidence="3" type="ORF">Ccl03g_42000</name>
</gene>
<proteinExistence type="predicted"/>
<dbReference type="RefSeq" id="WP_074926062.1">
    <property type="nucleotide sequence ID" value="NZ_AP031445.1"/>
</dbReference>
<dbReference type="InterPro" id="IPR000683">
    <property type="entry name" value="Gfo/Idh/MocA-like_OxRdtase_N"/>
</dbReference>